<evidence type="ECO:0000259" key="1">
    <source>
        <dbReference type="PROSITE" id="PS50075"/>
    </source>
</evidence>
<dbReference type="RefSeq" id="WP_203828619.1">
    <property type="nucleotide sequence ID" value="NZ_BAAATY010000029.1"/>
</dbReference>
<dbReference type="SUPFAM" id="SSF47336">
    <property type="entry name" value="ACP-like"/>
    <property type="match status" value="1"/>
</dbReference>
<dbReference type="Gene3D" id="1.10.1200.10">
    <property type="entry name" value="ACP-like"/>
    <property type="match status" value="1"/>
</dbReference>
<sequence>MSSFESLVREAMLSQLRRRDPSLGPADLDRPVADLDLDSLDLVELHQRLETELKVKGDLRETAGFAFLEDFSTYFTKLASRE</sequence>
<accession>A0ABQ4BIV2</accession>
<evidence type="ECO:0000313" key="3">
    <source>
        <dbReference type="Proteomes" id="UP000624709"/>
    </source>
</evidence>
<dbReference type="InterPro" id="IPR009081">
    <property type="entry name" value="PP-bd_ACP"/>
</dbReference>
<dbReference type="InterPro" id="IPR036736">
    <property type="entry name" value="ACP-like_sf"/>
</dbReference>
<dbReference type="PROSITE" id="PS50075">
    <property type="entry name" value="CARRIER"/>
    <property type="match status" value="1"/>
</dbReference>
<organism evidence="2 3">
    <name type="scientific">Actinoplanes palleronii</name>
    <dbReference type="NCBI Taxonomy" id="113570"/>
    <lineage>
        <taxon>Bacteria</taxon>
        <taxon>Bacillati</taxon>
        <taxon>Actinomycetota</taxon>
        <taxon>Actinomycetes</taxon>
        <taxon>Micromonosporales</taxon>
        <taxon>Micromonosporaceae</taxon>
        <taxon>Actinoplanes</taxon>
    </lineage>
</organism>
<reference evidence="2 3" key="1">
    <citation type="submission" date="2021-01" db="EMBL/GenBank/DDBJ databases">
        <title>Whole genome shotgun sequence of Actinoplanes palleronii NBRC 14916.</title>
        <authorList>
            <person name="Komaki H."/>
            <person name="Tamura T."/>
        </authorList>
    </citation>
    <scope>NUCLEOTIDE SEQUENCE [LARGE SCALE GENOMIC DNA]</scope>
    <source>
        <strain evidence="2 3">NBRC 14916</strain>
    </source>
</reference>
<evidence type="ECO:0000313" key="2">
    <source>
        <dbReference type="EMBL" id="GIE70606.1"/>
    </source>
</evidence>
<dbReference type="EMBL" id="BOMS01000108">
    <property type="protein sequence ID" value="GIE70606.1"/>
    <property type="molecule type" value="Genomic_DNA"/>
</dbReference>
<dbReference type="Proteomes" id="UP000624709">
    <property type="component" value="Unassembled WGS sequence"/>
</dbReference>
<keyword evidence="3" id="KW-1185">Reference proteome</keyword>
<comment type="caution">
    <text evidence="2">The sequence shown here is derived from an EMBL/GenBank/DDBJ whole genome shotgun (WGS) entry which is preliminary data.</text>
</comment>
<dbReference type="Pfam" id="PF00550">
    <property type="entry name" value="PP-binding"/>
    <property type="match status" value="1"/>
</dbReference>
<protein>
    <recommendedName>
        <fullName evidence="1">Carrier domain-containing protein</fullName>
    </recommendedName>
</protein>
<feature type="domain" description="Carrier" evidence="1">
    <location>
        <begin position="2"/>
        <end position="79"/>
    </location>
</feature>
<name>A0ABQ4BIV2_9ACTN</name>
<proteinExistence type="predicted"/>
<gene>
    <name evidence="2" type="ORF">Apa02nite_067140</name>
</gene>